<dbReference type="InterPro" id="IPR017441">
    <property type="entry name" value="Protein_kinase_ATP_BS"/>
</dbReference>
<evidence type="ECO:0000256" key="11">
    <source>
        <dbReference type="SAM" id="MobiDB-lite"/>
    </source>
</evidence>
<dbReference type="InterPro" id="IPR011009">
    <property type="entry name" value="Kinase-like_dom_sf"/>
</dbReference>
<comment type="catalytic activity">
    <reaction evidence="8">
        <text>L-threonyl-[protein] + ATP = O-phospho-L-threonyl-[protein] + ADP + H(+)</text>
        <dbReference type="Rhea" id="RHEA:46608"/>
        <dbReference type="Rhea" id="RHEA-COMP:11060"/>
        <dbReference type="Rhea" id="RHEA-COMP:11605"/>
        <dbReference type="ChEBI" id="CHEBI:15378"/>
        <dbReference type="ChEBI" id="CHEBI:30013"/>
        <dbReference type="ChEBI" id="CHEBI:30616"/>
        <dbReference type="ChEBI" id="CHEBI:61977"/>
        <dbReference type="ChEBI" id="CHEBI:456216"/>
        <dbReference type="EC" id="2.7.11.1"/>
    </reaction>
</comment>
<dbReference type="InterPro" id="IPR008271">
    <property type="entry name" value="Ser/Thr_kinase_AS"/>
</dbReference>
<dbReference type="Proteomes" id="UP000326939">
    <property type="component" value="Chromosome 14"/>
</dbReference>
<dbReference type="InterPro" id="IPR050167">
    <property type="entry name" value="Ser_Thr_protein_kinase"/>
</dbReference>
<dbReference type="GO" id="GO:0004674">
    <property type="term" value="F:protein serine/threonine kinase activity"/>
    <property type="evidence" value="ECO:0007669"/>
    <property type="project" value="UniProtKB-KW"/>
</dbReference>
<proteinExistence type="inferred from homology"/>
<keyword evidence="4" id="KW-0808">Transferase</keyword>
<comment type="caution">
    <text evidence="13">The sequence shown here is derived from an EMBL/GenBank/DDBJ whole genome shotgun (WGS) entry which is preliminary data.</text>
</comment>
<dbReference type="GO" id="GO:0005737">
    <property type="term" value="C:cytoplasm"/>
    <property type="evidence" value="ECO:0007669"/>
    <property type="project" value="TreeGrafter"/>
</dbReference>
<dbReference type="PROSITE" id="PS00107">
    <property type="entry name" value="PROTEIN_KINASE_ATP"/>
    <property type="match status" value="1"/>
</dbReference>
<evidence type="ECO:0000256" key="9">
    <source>
        <dbReference type="ARBA" id="ARBA00048679"/>
    </source>
</evidence>
<dbReference type="GO" id="GO:0007165">
    <property type="term" value="P:signal transduction"/>
    <property type="evidence" value="ECO:0007669"/>
    <property type="project" value="TreeGrafter"/>
</dbReference>
<dbReference type="SUPFAM" id="SSF56112">
    <property type="entry name" value="Protein kinase-like (PK-like)"/>
    <property type="match status" value="1"/>
</dbReference>
<feature type="region of interest" description="Disordered" evidence="11">
    <location>
        <begin position="1"/>
        <end position="21"/>
    </location>
</feature>
<feature type="region of interest" description="Disordered" evidence="11">
    <location>
        <begin position="436"/>
        <end position="458"/>
    </location>
</feature>
<evidence type="ECO:0000256" key="4">
    <source>
        <dbReference type="ARBA" id="ARBA00022679"/>
    </source>
</evidence>
<name>A0A5N5KA76_9ROSI</name>
<feature type="binding site" evidence="10">
    <location>
        <position position="692"/>
    </location>
    <ligand>
        <name>ATP</name>
        <dbReference type="ChEBI" id="CHEBI:30616"/>
    </ligand>
</feature>
<keyword evidence="14" id="KW-1185">Reference proteome</keyword>
<keyword evidence="3" id="KW-0723">Serine/threonine-protein kinase</keyword>
<dbReference type="CDD" id="cd13999">
    <property type="entry name" value="STKc_MAP3K-like"/>
    <property type="match status" value="1"/>
</dbReference>
<evidence type="ECO:0000313" key="13">
    <source>
        <dbReference type="EMBL" id="KAB5527544.1"/>
    </source>
</evidence>
<dbReference type="EC" id="2.7.11.1" evidence="2"/>
<comment type="similarity">
    <text evidence="1">Belongs to the protein kinase superfamily. TKL Ser/Thr protein kinase family. RAF subfamily.</text>
</comment>
<dbReference type="EMBL" id="VDCV01000014">
    <property type="protein sequence ID" value="KAB5527544.1"/>
    <property type="molecule type" value="Genomic_DNA"/>
</dbReference>
<feature type="compositionally biased region" description="Basic and acidic residues" evidence="11">
    <location>
        <begin position="436"/>
        <end position="446"/>
    </location>
</feature>
<organism evidence="13 14">
    <name type="scientific">Salix brachista</name>
    <dbReference type="NCBI Taxonomy" id="2182728"/>
    <lineage>
        <taxon>Eukaryota</taxon>
        <taxon>Viridiplantae</taxon>
        <taxon>Streptophyta</taxon>
        <taxon>Embryophyta</taxon>
        <taxon>Tracheophyta</taxon>
        <taxon>Spermatophyta</taxon>
        <taxon>Magnoliopsida</taxon>
        <taxon>eudicotyledons</taxon>
        <taxon>Gunneridae</taxon>
        <taxon>Pentapetalae</taxon>
        <taxon>rosids</taxon>
        <taxon>fabids</taxon>
        <taxon>Malpighiales</taxon>
        <taxon>Salicaceae</taxon>
        <taxon>Saliceae</taxon>
        <taxon>Salix</taxon>
    </lineage>
</organism>
<dbReference type="InterPro" id="IPR000719">
    <property type="entry name" value="Prot_kinase_dom"/>
</dbReference>
<keyword evidence="7 10" id="KW-0067">ATP-binding</keyword>
<evidence type="ECO:0000256" key="3">
    <source>
        <dbReference type="ARBA" id="ARBA00022527"/>
    </source>
</evidence>
<sequence>MEETRDDSGSAEQGPANSVWWGPDFIEKFESVSLLSQEDNLRNKESHKNYEEDGLYQTASQILWSTGMLSEQLPNGFYSVIPDKRLKELFDNIPTLDELHSLGVEGCKADIILVDAKKDKKLYMLKQLIVPLVKGLNSNPAAMIKKIAGLVADFYKRPNVESPAKAALEEASHMLENRGVQLLGQIRHGSCRPRAILFKVLADSVGLESRLMVGLPNDGIFECADSYKHMSVIVVLNSVERLVDLMRSPGHLIPLSTRAIFMTHISAAGESDSAENDSCDSPLEPNSPLYGYAERVDPDSAEKDESFQVHRKVEASSNVSGPSLRNMMLRSATSIDRKLSLSHSEPNIATTFWRRSRKKVIAEQRTASSSPEHPSFRGRGRSMLSGDRHSIRHYADDVAISRFVPFRSYFFEPKEHYNSLTYGLYLRSGKRNIDRAEKMDDTREGSEGASTSEARRMRRRSISMTPEIGDDIVTTKSLNLGVCQHGFKDWAVRAMNETLKQNRLLTEHGDDRLFPNPLDDKDNGSDLQKNAIRAHSNSYVSPLTYGYGYGHDTMPAPIPSSEKIWHMNQLLDLVSNFGLDGHEEISDGRSALYTLERNHINSQKAISLPSSPHEYRSQTSKRSGPSGFVANDQLVSTWNKVLESPLFHNNPPLPFQEWHIDFSELTVGTRVGIGFFGEVFRGLWNGTEVAVKVFLEQDLTAENMEDFCNEISILSRLRHPNVILFLGACTKPPRLSMVTEYMEMGSLYYLIHLSGQKKRLSWRRRLKMLRDICRGLMCIHRMKIVHRDLKSANCLVNKQMTVKICDFGLSRVMTDTPIRDSSSAGTPEWMAPELIRNEPFTEKCDIFSLGVIMWELCTLSRPWEGVPPKKVVYAVANEGSRLEIPEGPLGRLISDCWAEPDLRPSCGEILTRLLDCEYTPC</sequence>
<evidence type="ECO:0000259" key="12">
    <source>
        <dbReference type="PROSITE" id="PS50011"/>
    </source>
</evidence>
<keyword evidence="5 10" id="KW-0547">Nucleotide-binding</keyword>
<feature type="domain" description="Protein kinase" evidence="12">
    <location>
        <begin position="665"/>
        <end position="919"/>
    </location>
</feature>
<gene>
    <name evidence="13" type="ORF">DKX38_021391</name>
</gene>
<dbReference type="PROSITE" id="PS00108">
    <property type="entry name" value="PROTEIN_KINASE_ST"/>
    <property type="match status" value="1"/>
</dbReference>
<keyword evidence="6" id="KW-0418">Kinase</keyword>
<dbReference type="Gene3D" id="1.10.510.10">
    <property type="entry name" value="Transferase(Phosphotransferase) domain 1"/>
    <property type="match status" value="1"/>
</dbReference>
<evidence type="ECO:0000256" key="1">
    <source>
        <dbReference type="ARBA" id="ARBA00010507"/>
    </source>
</evidence>
<accession>A0A5N5KA76</accession>
<dbReference type="InterPro" id="IPR055164">
    <property type="entry name" value="EDR1/CTR1/ARMC3-like_pept-like"/>
</dbReference>
<dbReference type="SMART" id="SM00220">
    <property type="entry name" value="S_TKc"/>
    <property type="match status" value="1"/>
</dbReference>
<dbReference type="FunFam" id="3.30.200.20:FF:000060">
    <property type="entry name" value="Serine/threonine-protein kinase isoform 1"/>
    <property type="match status" value="1"/>
</dbReference>
<dbReference type="AlphaFoldDB" id="A0A5N5KA76"/>
<protein>
    <recommendedName>
        <fullName evidence="2">non-specific serine/threonine protein kinase</fullName>
        <ecNumber evidence="2">2.7.11.1</ecNumber>
    </recommendedName>
</protein>
<dbReference type="PANTHER" id="PTHR23257">
    <property type="entry name" value="SERINE-THREONINE PROTEIN KINASE"/>
    <property type="match status" value="1"/>
</dbReference>
<evidence type="ECO:0000256" key="8">
    <source>
        <dbReference type="ARBA" id="ARBA00047899"/>
    </source>
</evidence>
<reference evidence="14" key="1">
    <citation type="journal article" date="2019" name="Gigascience">
        <title>De novo genome assembly of the endangered Acer yangbiense, a plant species with extremely small populations endemic to Yunnan Province, China.</title>
        <authorList>
            <person name="Yang J."/>
            <person name="Wariss H.M."/>
            <person name="Tao L."/>
            <person name="Zhang R."/>
            <person name="Yun Q."/>
            <person name="Hollingsworth P."/>
            <person name="Dao Z."/>
            <person name="Luo G."/>
            <person name="Guo H."/>
            <person name="Ma Y."/>
            <person name="Sun W."/>
        </authorList>
    </citation>
    <scope>NUCLEOTIDE SEQUENCE [LARGE SCALE GENOMIC DNA]</scope>
    <source>
        <strain evidence="14">cv. br00</strain>
    </source>
</reference>
<evidence type="ECO:0000256" key="5">
    <source>
        <dbReference type="ARBA" id="ARBA00022741"/>
    </source>
</evidence>
<evidence type="ECO:0000256" key="6">
    <source>
        <dbReference type="ARBA" id="ARBA00022777"/>
    </source>
</evidence>
<feature type="region of interest" description="Disordered" evidence="11">
    <location>
        <begin position="362"/>
        <end position="384"/>
    </location>
</feature>
<dbReference type="PROSITE" id="PS50011">
    <property type="entry name" value="PROTEIN_KINASE_DOM"/>
    <property type="match status" value="1"/>
</dbReference>
<dbReference type="Pfam" id="PF07714">
    <property type="entry name" value="PK_Tyr_Ser-Thr"/>
    <property type="match status" value="1"/>
</dbReference>
<dbReference type="Gene3D" id="3.30.200.20">
    <property type="entry name" value="Phosphorylase Kinase, domain 1"/>
    <property type="match status" value="1"/>
</dbReference>
<dbReference type="Pfam" id="PF14381">
    <property type="entry name" value="EDR1_CTR1_ARMC3_pept"/>
    <property type="match status" value="1"/>
</dbReference>
<evidence type="ECO:0000256" key="2">
    <source>
        <dbReference type="ARBA" id="ARBA00012513"/>
    </source>
</evidence>
<evidence type="ECO:0000256" key="7">
    <source>
        <dbReference type="ARBA" id="ARBA00022840"/>
    </source>
</evidence>
<dbReference type="PANTHER" id="PTHR23257:SF821">
    <property type="entry name" value="ATP BINDING PROTEIN"/>
    <property type="match status" value="1"/>
</dbReference>
<dbReference type="InterPro" id="IPR001245">
    <property type="entry name" value="Ser-Thr/Tyr_kinase_cat_dom"/>
</dbReference>
<comment type="catalytic activity">
    <reaction evidence="9">
        <text>L-seryl-[protein] + ATP = O-phospho-L-seryl-[protein] + ADP + H(+)</text>
        <dbReference type="Rhea" id="RHEA:17989"/>
        <dbReference type="Rhea" id="RHEA-COMP:9863"/>
        <dbReference type="Rhea" id="RHEA-COMP:11604"/>
        <dbReference type="ChEBI" id="CHEBI:15378"/>
        <dbReference type="ChEBI" id="CHEBI:29999"/>
        <dbReference type="ChEBI" id="CHEBI:30616"/>
        <dbReference type="ChEBI" id="CHEBI:83421"/>
        <dbReference type="ChEBI" id="CHEBI:456216"/>
        <dbReference type="EC" id="2.7.11.1"/>
    </reaction>
</comment>
<evidence type="ECO:0000256" key="10">
    <source>
        <dbReference type="PROSITE-ProRule" id="PRU10141"/>
    </source>
</evidence>
<dbReference type="GO" id="GO:0005524">
    <property type="term" value="F:ATP binding"/>
    <property type="evidence" value="ECO:0007669"/>
    <property type="project" value="UniProtKB-UniRule"/>
</dbReference>
<evidence type="ECO:0000313" key="14">
    <source>
        <dbReference type="Proteomes" id="UP000326939"/>
    </source>
</evidence>